<dbReference type="OrthoDB" id="9808870at2"/>
<evidence type="ECO:0000313" key="4">
    <source>
        <dbReference type="Proteomes" id="UP000246635"/>
    </source>
</evidence>
<evidence type="ECO:0000256" key="1">
    <source>
        <dbReference type="SAM" id="Phobius"/>
    </source>
</evidence>
<dbReference type="Proteomes" id="UP000246635">
    <property type="component" value="Unassembled WGS sequence"/>
</dbReference>
<sequence>MIKRKIIALLTVTLILLSTMASVASAHSMPSSVVSLDFNDNVVTAELILPLDRLEISFGKTLTDAPAEVLDKYQAELTAYVKQHINPVSPNDERWTVDVTGMSLQLSAEPYDLIVDLSMSPPDGAPSDHFTLNYDVILHEIVTHSVLVSVRSDWNHAVTSDKPVLLGTLRADVTSIEIDRSGGNWWTGFENIVRMGISHIAEGTDHLLFLLVLLLPAPLVAHNKRWKEFGGVRHSILQLLKVVTAFTLGHSLTLIAGALDWIPGTSQLIEVLIAFSILISAVHALRPLFPGREALVAFGFGLIHGMAFASLIGDIGISPWHMVSSIFAFNIGIELMQLTVIAVTMPWLLLLSVTRVFPYVRIVGACIAITASVGWIAERIMSKSNPVAAVVNVSTPYAAWLVVALAVLAIAATLKRTVMTKKHRSKYV</sequence>
<keyword evidence="1" id="KW-0812">Transmembrane</keyword>
<proteinExistence type="predicted"/>
<feature type="transmembrane region" description="Helical" evidence="1">
    <location>
        <begin position="397"/>
        <end position="414"/>
    </location>
</feature>
<dbReference type="RefSeq" id="WP_110042061.1">
    <property type="nucleotide sequence ID" value="NZ_CP054613.1"/>
</dbReference>
<keyword evidence="2" id="KW-0732">Signal</keyword>
<keyword evidence="1" id="KW-0472">Membrane</keyword>
<dbReference type="AlphaFoldDB" id="A0A2V2YZT5"/>
<feature type="transmembrane region" description="Helical" evidence="1">
    <location>
        <begin position="297"/>
        <end position="320"/>
    </location>
</feature>
<reference evidence="3 4" key="1">
    <citation type="submission" date="2018-05" db="EMBL/GenBank/DDBJ databases">
        <title>Genomic Encyclopedia of Type Strains, Phase III (KMG-III): the genomes of soil and plant-associated and newly described type strains.</title>
        <authorList>
            <person name="Whitman W."/>
        </authorList>
    </citation>
    <scope>NUCLEOTIDE SEQUENCE [LARGE SCALE GENOMIC DNA]</scope>
    <source>
        <strain evidence="3 4">CECT 5696</strain>
    </source>
</reference>
<feature type="transmembrane region" description="Helical" evidence="1">
    <location>
        <begin position="326"/>
        <end position="349"/>
    </location>
</feature>
<protein>
    <submittedName>
        <fullName evidence="3">HupE/UreJ protein</fullName>
    </submittedName>
</protein>
<feature type="chain" id="PRO_5038699043" evidence="2">
    <location>
        <begin position="24"/>
        <end position="428"/>
    </location>
</feature>
<dbReference type="EMBL" id="QGTQ01000001">
    <property type="protein sequence ID" value="PWW08533.1"/>
    <property type="molecule type" value="Genomic_DNA"/>
</dbReference>
<keyword evidence="4" id="KW-1185">Reference proteome</keyword>
<feature type="transmembrane region" description="Helical" evidence="1">
    <location>
        <begin position="242"/>
        <end position="262"/>
    </location>
</feature>
<evidence type="ECO:0000313" key="3">
    <source>
        <dbReference type="EMBL" id="PWW08533.1"/>
    </source>
</evidence>
<feature type="transmembrane region" description="Helical" evidence="1">
    <location>
        <begin position="268"/>
        <end position="285"/>
    </location>
</feature>
<accession>A0A2V2YZT5</accession>
<evidence type="ECO:0000256" key="2">
    <source>
        <dbReference type="SAM" id="SignalP"/>
    </source>
</evidence>
<name>A0A2V2YZT5_9BACL</name>
<organism evidence="3 4">
    <name type="scientific">Paenibacillus cellulosilyticus</name>
    <dbReference type="NCBI Taxonomy" id="375489"/>
    <lineage>
        <taxon>Bacteria</taxon>
        <taxon>Bacillati</taxon>
        <taxon>Bacillota</taxon>
        <taxon>Bacilli</taxon>
        <taxon>Bacillales</taxon>
        <taxon>Paenibacillaceae</taxon>
        <taxon>Paenibacillus</taxon>
    </lineage>
</organism>
<keyword evidence="1" id="KW-1133">Transmembrane helix</keyword>
<dbReference type="InterPro" id="IPR032809">
    <property type="entry name" value="Put_HupE_UreJ"/>
</dbReference>
<comment type="caution">
    <text evidence="3">The sequence shown here is derived from an EMBL/GenBank/DDBJ whole genome shotgun (WGS) entry which is preliminary data.</text>
</comment>
<gene>
    <name evidence="3" type="ORF">DFQ01_101256</name>
</gene>
<dbReference type="Pfam" id="PF13795">
    <property type="entry name" value="HupE_UreJ_2"/>
    <property type="match status" value="1"/>
</dbReference>
<feature type="transmembrane region" description="Helical" evidence="1">
    <location>
        <begin position="203"/>
        <end position="221"/>
    </location>
</feature>
<feature type="transmembrane region" description="Helical" evidence="1">
    <location>
        <begin position="356"/>
        <end position="377"/>
    </location>
</feature>
<feature type="signal peptide" evidence="2">
    <location>
        <begin position="1"/>
        <end position="23"/>
    </location>
</feature>